<sequence>MDRQEALSYLDCFLFEEVHNNRIPNDDEIDITYVGDHFAVLSRETGEVHKFKVQIVESDLPEEEWNQAFEDQEWDWYINREWENDED</sequence>
<dbReference type="RefSeq" id="YP_009841169.1">
    <property type="nucleotide sequence ID" value="NC_048730.1"/>
</dbReference>
<reference evidence="1 2" key="1">
    <citation type="submission" date="2018-08" db="EMBL/GenBank/DDBJ databases">
        <authorList>
            <person name="Hogarty M.P."/>
            <person name="Sinkre R.A."/>
            <person name="Rubiano R."/>
            <person name="Harback M.R."/>
            <person name="Shaffer C.D."/>
            <person name="Weston-Hafer K.A."/>
            <person name="Russell D.A."/>
            <person name="Pope W.H."/>
            <person name="Jacobs-Sera D."/>
            <person name="Hendrix R.W."/>
            <person name="Hatfull G.F."/>
        </authorList>
    </citation>
    <scope>NUCLEOTIDE SEQUENCE [LARGE SCALE GENOMIC DNA]</scope>
</reference>
<dbReference type="KEGG" id="vg:55611394"/>
<gene>
    <name evidence="1" type="primary">32</name>
    <name evidence="1" type="ORF">SEA_YABOI_32</name>
</gene>
<evidence type="ECO:0000313" key="1">
    <source>
        <dbReference type="EMBL" id="AYB70871.1"/>
    </source>
</evidence>
<dbReference type="Proteomes" id="UP000271820">
    <property type="component" value="Segment"/>
</dbReference>
<protein>
    <submittedName>
        <fullName evidence="1">Uncharacterized protein</fullName>
    </submittedName>
</protein>
<name>A0A385UGW8_9CAUD</name>
<dbReference type="EMBL" id="MH727564">
    <property type="protein sequence ID" value="AYB70871.1"/>
    <property type="molecule type" value="Genomic_DNA"/>
</dbReference>
<accession>A0A385UGW8</accession>
<organism evidence="1 2">
    <name type="scientific">Streptomyces phage Yaboi</name>
    <dbReference type="NCBI Taxonomy" id="2301621"/>
    <lineage>
        <taxon>Viruses</taxon>
        <taxon>Duplodnaviria</taxon>
        <taxon>Heunggongvirae</taxon>
        <taxon>Uroviricota</taxon>
        <taxon>Caudoviricetes</taxon>
        <taxon>Stanwilliamsviridae</taxon>
        <taxon>Boydwoodruffvirinae</taxon>
        <taxon>Karimacvirus</taxon>
        <taxon>Karimacvirus yaboi</taxon>
        <taxon>Streptomyces virus Yaboi</taxon>
    </lineage>
</organism>
<proteinExistence type="predicted"/>
<keyword evidence="2" id="KW-1185">Reference proteome</keyword>
<evidence type="ECO:0000313" key="2">
    <source>
        <dbReference type="Proteomes" id="UP000271820"/>
    </source>
</evidence>
<dbReference type="GeneID" id="55611394"/>